<feature type="domain" description="Paraneoplastic antigen Ma-like N-terminal" evidence="2">
    <location>
        <begin position="13"/>
        <end position="101"/>
    </location>
</feature>
<comment type="caution">
    <text evidence="3">The sequence shown here is derived from an EMBL/GenBank/DDBJ whole genome shotgun (WGS) entry which is preliminary data.</text>
</comment>
<reference evidence="3" key="1">
    <citation type="submission" date="2021-02" db="EMBL/GenBank/DDBJ databases">
        <title>Comparative genomics reveals that relaxation of natural selection precedes convergent phenotypic evolution of cavefish.</title>
        <authorList>
            <person name="Peng Z."/>
        </authorList>
    </citation>
    <scope>NUCLEOTIDE SEQUENCE</scope>
    <source>
        <tissue evidence="3">Muscle</tissue>
    </source>
</reference>
<keyword evidence="4" id="KW-1185">Reference proteome</keyword>
<proteinExistence type="predicted"/>
<dbReference type="InterPro" id="IPR026523">
    <property type="entry name" value="PNMA"/>
</dbReference>
<evidence type="ECO:0000313" key="3">
    <source>
        <dbReference type="EMBL" id="KAI7811525.1"/>
    </source>
</evidence>
<accession>A0A9W8C933</accession>
<dbReference type="InterPro" id="IPR048270">
    <property type="entry name" value="PNMA_C"/>
</dbReference>
<feature type="domain" description="Paraneoplastic antigen Ma-like C-terminal" evidence="1">
    <location>
        <begin position="190"/>
        <end position="326"/>
    </location>
</feature>
<dbReference type="Pfam" id="PF20846">
    <property type="entry name" value="PNMA_N"/>
    <property type="match status" value="1"/>
</dbReference>
<dbReference type="EMBL" id="JAFHDT010000004">
    <property type="protein sequence ID" value="KAI7811525.1"/>
    <property type="molecule type" value="Genomic_DNA"/>
</dbReference>
<dbReference type="PANTHER" id="PTHR23095">
    <property type="entry name" value="PARANEOPLASTIC ANTIGEN"/>
    <property type="match status" value="1"/>
</dbReference>
<sequence length="434" mass="48370">MSFRSNPLLQNELADWCREAGIDPARALLLTGVPESTEVTHIEEVAERVKVFLRVRFRDTKKGATPSSLLVLCESKEAVDPTRCPTELKPNPDDEEIWMVITATDQAPTMATPAGFADKLSKLLRDEGKSMTDLQALFPPFSSNPSSPESIIRAVGEILEKTARPQSDSSAYRRLRTFSGTIPTPAGDETMEHWCSEKEKRRRIVESLKGPALEIIKAVRLSSPDASALQYLEALESSFGSSDSGEDLYFAFWLLLQCPGESLSDFLRRMEKSLTKVVQRGGLYPANVDKARVDQLIRGAVESDMMLLQLRLRERKARPPTFLSLLNEICEAEEGESSRRKITATAKPIHVQGEEKVCPIFVHELKAEIQELRTQLRGDSSNNLPASSMMLEPRIKLRPPNTTDAPEAGKDFEVHALKKQVQQLQQQLVAMSVG</sequence>
<gene>
    <name evidence="3" type="ORF">IRJ41_024893</name>
</gene>
<name>A0A9W8C933_TRIRA</name>
<organism evidence="3 4">
    <name type="scientific">Triplophysa rosa</name>
    <name type="common">Cave loach</name>
    <dbReference type="NCBI Taxonomy" id="992332"/>
    <lineage>
        <taxon>Eukaryota</taxon>
        <taxon>Metazoa</taxon>
        <taxon>Chordata</taxon>
        <taxon>Craniata</taxon>
        <taxon>Vertebrata</taxon>
        <taxon>Euteleostomi</taxon>
        <taxon>Actinopterygii</taxon>
        <taxon>Neopterygii</taxon>
        <taxon>Teleostei</taxon>
        <taxon>Ostariophysi</taxon>
        <taxon>Cypriniformes</taxon>
        <taxon>Nemacheilidae</taxon>
        <taxon>Triplophysa</taxon>
    </lineage>
</organism>
<dbReference type="Pfam" id="PF14893">
    <property type="entry name" value="PNMA"/>
    <property type="match status" value="1"/>
</dbReference>
<dbReference type="AlphaFoldDB" id="A0A9W8C933"/>
<evidence type="ECO:0000259" key="1">
    <source>
        <dbReference type="Pfam" id="PF14893"/>
    </source>
</evidence>
<evidence type="ECO:0000313" key="4">
    <source>
        <dbReference type="Proteomes" id="UP001059041"/>
    </source>
</evidence>
<dbReference type="Proteomes" id="UP001059041">
    <property type="component" value="Linkage Group LG4"/>
</dbReference>
<protein>
    <submittedName>
        <fullName evidence="3">Paraneoplastic antigen Ma1-like protein</fullName>
    </submittedName>
</protein>
<evidence type="ECO:0000259" key="2">
    <source>
        <dbReference type="Pfam" id="PF20846"/>
    </source>
</evidence>
<dbReference type="InterPro" id="IPR048271">
    <property type="entry name" value="PNMA_N"/>
</dbReference>
<dbReference type="PANTHER" id="PTHR23095:SF51">
    <property type="entry name" value="PARANEOPLASTIC ANTIGEN MA1 HOMOLOG-RELATED"/>
    <property type="match status" value="1"/>
</dbReference>